<gene>
    <name evidence="6" type="primary">adk</name>
    <name evidence="10" type="ORF">C4B24_02940</name>
</gene>
<evidence type="ECO:0000256" key="8">
    <source>
        <dbReference type="RuleBase" id="RU003331"/>
    </source>
</evidence>
<feature type="binding site" evidence="6">
    <location>
        <position position="132"/>
    </location>
    <ligand>
        <name>Zn(2+)</name>
        <dbReference type="ChEBI" id="CHEBI:29105"/>
        <note>structural</note>
    </ligand>
</feature>
<feature type="binding site" evidence="6">
    <location>
        <position position="159"/>
    </location>
    <ligand>
        <name>AMP</name>
        <dbReference type="ChEBI" id="CHEBI:456215"/>
    </ligand>
</feature>
<dbReference type="InterPro" id="IPR033690">
    <property type="entry name" value="Adenylat_kinase_CS"/>
</dbReference>
<dbReference type="PROSITE" id="PS00113">
    <property type="entry name" value="ADENYLATE_KINASE"/>
    <property type="match status" value="1"/>
</dbReference>
<feature type="binding site" evidence="6">
    <location>
        <position position="129"/>
    </location>
    <ligand>
        <name>Zn(2+)</name>
        <dbReference type="ChEBI" id="CHEBI:29105"/>
        <note>structural</note>
    </ligand>
</feature>
<protein>
    <recommendedName>
        <fullName evidence="6 8">Adenylate kinase</fullName>
        <shortName evidence="6">AK</shortName>
        <ecNumber evidence="6 8">2.7.4.3</ecNumber>
    </recommendedName>
    <alternativeName>
        <fullName evidence="6">ATP-AMP transphosphorylase</fullName>
    </alternativeName>
    <alternativeName>
        <fullName evidence="6">ATP:AMP phosphotransferase</fullName>
    </alternativeName>
    <alternativeName>
        <fullName evidence="6">Adenylate monophosphate kinase</fullName>
    </alternativeName>
</protein>
<feature type="binding site" evidence="6">
    <location>
        <begin position="59"/>
        <end position="61"/>
    </location>
    <ligand>
        <name>AMP</name>
        <dbReference type="ChEBI" id="CHEBI:456215"/>
    </ligand>
</feature>
<dbReference type="RefSeq" id="WP_131599183.1">
    <property type="nucleotide sequence ID" value="NZ_CBDBYK010000014.1"/>
</dbReference>
<feature type="binding site" evidence="6">
    <location>
        <position position="126"/>
    </location>
    <ligand>
        <name>ATP</name>
        <dbReference type="ChEBI" id="CHEBI:30616"/>
    </ligand>
</feature>
<feature type="binding site" evidence="6">
    <location>
        <position position="95"/>
    </location>
    <ligand>
        <name>AMP</name>
        <dbReference type="ChEBI" id="CHEBI:456215"/>
    </ligand>
</feature>
<comment type="function">
    <text evidence="6">Catalyzes the reversible transfer of the terminal phosphate group between ATP and AMP. Plays an important role in cellular energy homeostasis and in adenine nucleotide metabolism.</text>
</comment>
<feature type="region of interest" description="NMP" evidence="6">
    <location>
        <begin position="32"/>
        <end position="61"/>
    </location>
</feature>
<comment type="caution">
    <text evidence="10">The sequence shown here is derived from an EMBL/GenBank/DDBJ whole genome shotgun (WGS) entry which is preliminary data.</text>
</comment>
<dbReference type="OrthoDB" id="9805030at2"/>
<comment type="similarity">
    <text evidence="6 7">Belongs to the adenylate kinase family.</text>
</comment>
<dbReference type="EC" id="2.7.4.3" evidence="6 8"/>
<evidence type="ECO:0000256" key="5">
    <source>
        <dbReference type="ARBA" id="ARBA00022840"/>
    </source>
</evidence>
<dbReference type="UniPathway" id="UPA00588">
    <property type="reaction ID" value="UER00649"/>
</dbReference>
<keyword evidence="6" id="KW-0479">Metal-binding</keyword>
<dbReference type="Pfam" id="PF00406">
    <property type="entry name" value="ADK"/>
    <property type="match status" value="1"/>
</dbReference>
<dbReference type="EMBL" id="PSZO01000012">
    <property type="protein sequence ID" value="TCG11128.1"/>
    <property type="molecule type" value="Genomic_DNA"/>
</dbReference>
<dbReference type="HAMAP" id="MF_00235">
    <property type="entry name" value="Adenylate_kinase_Adk"/>
    <property type="match status" value="1"/>
</dbReference>
<dbReference type="SUPFAM" id="SSF52540">
    <property type="entry name" value="P-loop containing nucleoside triphosphate hydrolases"/>
    <property type="match status" value="1"/>
</dbReference>
<dbReference type="InterPro" id="IPR006259">
    <property type="entry name" value="Adenyl_kin_sub"/>
</dbReference>
<dbReference type="Pfam" id="PF05191">
    <property type="entry name" value="ADK_lid"/>
    <property type="match status" value="1"/>
</dbReference>
<feature type="binding site" evidence="6">
    <location>
        <begin position="12"/>
        <end position="17"/>
    </location>
    <ligand>
        <name>ATP</name>
        <dbReference type="ChEBI" id="CHEBI:30616"/>
    </ligand>
</feature>
<keyword evidence="2 6" id="KW-0545">Nucleotide biosynthesis</keyword>
<name>A0A4V2NI62_9MOLU</name>
<dbReference type="InterPro" id="IPR027417">
    <property type="entry name" value="P-loop_NTPase"/>
</dbReference>
<keyword evidence="3 6" id="KW-0547">Nucleotide-binding</keyword>
<dbReference type="GO" id="GO:0044209">
    <property type="term" value="P:AMP salvage"/>
    <property type="evidence" value="ECO:0007669"/>
    <property type="project" value="UniProtKB-UniRule"/>
</dbReference>
<feature type="region of interest" description="LID" evidence="6">
    <location>
        <begin position="125"/>
        <end position="162"/>
    </location>
</feature>
<feature type="binding site" evidence="6">
    <location>
        <position position="38"/>
    </location>
    <ligand>
        <name>AMP</name>
        <dbReference type="ChEBI" id="CHEBI:456215"/>
    </ligand>
</feature>
<dbReference type="SUPFAM" id="SSF57774">
    <property type="entry name" value="Microbial and mitochondrial ADK, insert 'zinc finger' domain"/>
    <property type="match status" value="1"/>
</dbReference>
<evidence type="ECO:0000256" key="4">
    <source>
        <dbReference type="ARBA" id="ARBA00022777"/>
    </source>
</evidence>
<dbReference type="Proteomes" id="UP000294192">
    <property type="component" value="Unassembled WGS sequence"/>
</dbReference>
<dbReference type="CDD" id="cd01428">
    <property type="entry name" value="ADK"/>
    <property type="match status" value="1"/>
</dbReference>
<feature type="binding site" evidence="6">
    <location>
        <position position="152"/>
    </location>
    <ligand>
        <name>Zn(2+)</name>
        <dbReference type="ChEBI" id="CHEBI:29105"/>
        <note>structural</note>
    </ligand>
</feature>
<feature type="binding site" evidence="6">
    <location>
        <position position="33"/>
    </location>
    <ligand>
        <name>AMP</name>
        <dbReference type="ChEBI" id="CHEBI:456215"/>
    </ligand>
</feature>
<evidence type="ECO:0000313" key="11">
    <source>
        <dbReference type="Proteomes" id="UP000294192"/>
    </source>
</evidence>
<feature type="binding site" evidence="6">
    <location>
        <position position="149"/>
    </location>
    <ligand>
        <name>Zn(2+)</name>
        <dbReference type="ChEBI" id="CHEBI:29105"/>
        <note>structural</note>
    </ligand>
</feature>
<comment type="subcellular location">
    <subcellularLocation>
        <location evidence="6 8">Cytoplasm</location>
    </subcellularLocation>
</comment>
<keyword evidence="6" id="KW-0862">Zinc</keyword>
<evidence type="ECO:0000256" key="6">
    <source>
        <dbReference type="HAMAP-Rule" id="MF_00235"/>
    </source>
</evidence>
<dbReference type="InterPro" id="IPR000850">
    <property type="entry name" value="Adenylat/UMP-CMP_kin"/>
</dbReference>
<feature type="binding site" evidence="6">
    <location>
        <position position="198"/>
    </location>
    <ligand>
        <name>ATP</name>
        <dbReference type="ChEBI" id="CHEBI:30616"/>
    </ligand>
</feature>
<feature type="domain" description="Adenylate kinase active site lid" evidence="9">
    <location>
        <begin position="126"/>
        <end position="161"/>
    </location>
</feature>
<dbReference type="FunFam" id="3.40.50.300:FF:000106">
    <property type="entry name" value="Adenylate kinase mitochondrial"/>
    <property type="match status" value="1"/>
</dbReference>
<keyword evidence="6" id="KW-0963">Cytoplasm</keyword>
<organism evidence="10 11">
    <name type="scientific">Mycoplasma marinum</name>
    <dbReference type="NCBI Taxonomy" id="1937190"/>
    <lineage>
        <taxon>Bacteria</taxon>
        <taxon>Bacillati</taxon>
        <taxon>Mycoplasmatota</taxon>
        <taxon>Mollicutes</taxon>
        <taxon>Mycoplasmataceae</taxon>
        <taxon>Mycoplasma</taxon>
    </lineage>
</organism>
<dbReference type="GO" id="GO:0008270">
    <property type="term" value="F:zinc ion binding"/>
    <property type="evidence" value="ECO:0007669"/>
    <property type="project" value="UniProtKB-UniRule"/>
</dbReference>
<dbReference type="GO" id="GO:0005737">
    <property type="term" value="C:cytoplasm"/>
    <property type="evidence" value="ECO:0007669"/>
    <property type="project" value="UniProtKB-SubCell"/>
</dbReference>
<evidence type="ECO:0000256" key="1">
    <source>
        <dbReference type="ARBA" id="ARBA00022679"/>
    </source>
</evidence>
<keyword evidence="4 6" id="KW-0418">Kinase</keyword>
<comment type="pathway">
    <text evidence="6">Purine metabolism; AMP biosynthesis via salvage pathway; AMP from ADP: step 1/1.</text>
</comment>
<evidence type="ECO:0000256" key="3">
    <source>
        <dbReference type="ARBA" id="ARBA00022741"/>
    </source>
</evidence>
<keyword evidence="5 6" id="KW-0067">ATP-binding</keyword>
<dbReference type="NCBIfam" id="TIGR01351">
    <property type="entry name" value="adk"/>
    <property type="match status" value="1"/>
</dbReference>
<dbReference type="InterPro" id="IPR007862">
    <property type="entry name" value="Adenylate_kinase_lid-dom"/>
</dbReference>
<keyword evidence="11" id="KW-1185">Reference proteome</keyword>
<keyword evidence="1 6" id="KW-0808">Transferase</keyword>
<dbReference type="Gene3D" id="3.40.50.300">
    <property type="entry name" value="P-loop containing nucleotide triphosphate hydrolases"/>
    <property type="match status" value="1"/>
</dbReference>
<comment type="domain">
    <text evidence="6">Consists of three domains, a large central CORE domain and two small peripheral domains, NMPbind and LID, which undergo movements during catalysis. The LID domain closes over the site of phosphoryl transfer upon ATP binding. Assembling and dissambling the active center during each catalytic cycle provides an effective means to prevent ATP hydrolysis. Some bacteria have evolved a zinc-coordinating structure that stabilizes the LID domain.</text>
</comment>
<evidence type="ECO:0000256" key="7">
    <source>
        <dbReference type="RuleBase" id="RU003330"/>
    </source>
</evidence>
<dbReference type="PRINTS" id="PR00094">
    <property type="entry name" value="ADENYLTKNASE"/>
</dbReference>
<proteinExistence type="inferred from homology"/>
<comment type="catalytic activity">
    <reaction evidence="6 8">
        <text>AMP + ATP = 2 ADP</text>
        <dbReference type="Rhea" id="RHEA:12973"/>
        <dbReference type="ChEBI" id="CHEBI:30616"/>
        <dbReference type="ChEBI" id="CHEBI:456215"/>
        <dbReference type="ChEBI" id="CHEBI:456216"/>
        <dbReference type="EC" id="2.7.4.3"/>
    </reaction>
</comment>
<evidence type="ECO:0000259" key="9">
    <source>
        <dbReference type="Pfam" id="PF05191"/>
    </source>
</evidence>
<feature type="binding site" evidence="6">
    <location>
        <begin position="88"/>
        <end position="91"/>
    </location>
    <ligand>
        <name>AMP</name>
        <dbReference type="ChEBI" id="CHEBI:456215"/>
    </ligand>
</feature>
<sequence>MINKFIFLGPPGVGKGTLASKLSEEKGIKHISTGDIFRAEIKNKTELGLKVVDITSRGEYVPDEITNEIVKNVLTSKEIKDSGFLLDGYPRTINQAQFLIDEDLQPQKAILLEASTEVIIERLSGRRACTKCKQNYHIKYKQPKQENICDNDGETLVQRADDMPESIKKRLEVYEKQTKILIDFYKKQGILIKFNAEKKPNEIFEDIEKELF</sequence>
<feature type="binding site" evidence="6">
    <location>
        <position position="170"/>
    </location>
    <ligand>
        <name>AMP</name>
        <dbReference type="ChEBI" id="CHEBI:456215"/>
    </ligand>
</feature>
<evidence type="ECO:0000256" key="2">
    <source>
        <dbReference type="ARBA" id="ARBA00022727"/>
    </source>
</evidence>
<comment type="caution">
    <text evidence="6">Lacks conserved residue(s) required for the propagation of feature annotation.</text>
</comment>
<dbReference type="GO" id="GO:0005524">
    <property type="term" value="F:ATP binding"/>
    <property type="evidence" value="ECO:0007669"/>
    <property type="project" value="UniProtKB-UniRule"/>
</dbReference>
<accession>A0A4V2NI62</accession>
<dbReference type="AlphaFoldDB" id="A0A4V2NI62"/>
<dbReference type="PANTHER" id="PTHR23359">
    <property type="entry name" value="NUCLEOTIDE KINASE"/>
    <property type="match status" value="1"/>
</dbReference>
<reference evidence="10 11" key="1">
    <citation type="submission" date="2018-02" db="EMBL/GenBank/DDBJ databases">
        <title>Mycoplasma marinum and Mycoplasma todarodis sp. nov., moderately halophilic and psychrotolerant mycoplasmas isolated from cephalopods.</title>
        <authorList>
            <person name="Viver T."/>
        </authorList>
    </citation>
    <scope>NUCLEOTIDE SEQUENCE [LARGE SCALE GENOMIC DNA]</scope>
    <source>
        <strain evidence="10 11">PE</strain>
    </source>
</reference>
<dbReference type="InterPro" id="IPR036193">
    <property type="entry name" value="ADK_active_lid_dom_sf"/>
</dbReference>
<comment type="subunit">
    <text evidence="6 8">Monomer.</text>
</comment>
<evidence type="ECO:0000313" key="10">
    <source>
        <dbReference type="EMBL" id="TCG11128.1"/>
    </source>
</evidence>
<dbReference type="GO" id="GO:0004017">
    <property type="term" value="F:AMP kinase activity"/>
    <property type="evidence" value="ECO:0007669"/>
    <property type="project" value="UniProtKB-UniRule"/>
</dbReference>